<dbReference type="Proteomes" id="UP001175353">
    <property type="component" value="Unassembled WGS sequence"/>
</dbReference>
<feature type="region of interest" description="Disordered" evidence="1">
    <location>
        <begin position="447"/>
        <end position="472"/>
    </location>
</feature>
<feature type="region of interest" description="Disordered" evidence="1">
    <location>
        <begin position="1"/>
        <end position="75"/>
    </location>
</feature>
<dbReference type="PANTHER" id="PTHR42470:SF2">
    <property type="match status" value="1"/>
</dbReference>
<organism evidence="3 4">
    <name type="scientific">Friedmanniomyces endolithicus</name>
    <dbReference type="NCBI Taxonomy" id="329885"/>
    <lineage>
        <taxon>Eukaryota</taxon>
        <taxon>Fungi</taxon>
        <taxon>Dikarya</taxon>
        <taxon>Ascomycota</taxon>
        <taxon>Pezizomycotina</taxon>
        <taxon>Dothideomycetes</taxon>
        <taxon>Dothideomycetidae</taxon>
        <taxon>Mycosphaerellales</taxon>
        <taxon>Teratosphaeriaceae</taxon>
        <taxon>Friedmanniomyces</taxon>
    </lineage>
</organism>
<dbReference type="InterPro" id="IPR057684">
    <property type="entry name" value="DUF7924"/>
</dbReference>
<gene>
    <name evidence="3" type="ORF">LTR91_019508</name>
</gene>
<evidence type="ECO:0000313" key="4">
    <source>
        <dbReference type="Proteomes" id="UP001175353"/>
    </source>
</evidence>
<sequence>MAAGLQETHPQPISTRCAGGERAGSPEDFFSETTKMRRHQATSDDCDEEHRKLQRGPAKEDRLALDRSTGVSEDERDPISYWVSSGRWPPRYIDKCEDMENILARKRALSSRSRKNSDTESSPTSSSNNLQSQEQKSAEYNKSQYATVLTTKGILVKSSSDGVSSANKDLCKDLLEQEQTYPKDTLFGDDLFKSTCENVQDRNETRVIRDIALLIVPSAEIFATRGATNLQYFAVGFRREAFAQHQLDRMHPVVGDFNDQSFFMATWYMYFPFLTCEVKCGAAALDIADRQNAHSTAIAVRGVVELFRAVKREKELHREILAFSVSHDQRSVRIYGYYAEIGESETKYYRHAIHTFDFTALDGKERWTAYKFTKNVYDHWMPIHFKRICSAIEQIPAGISFSESQSELHFSEETGLSQDISAYSIARSSASSISAQGEDARTSCISQDATATPGTSVDGGAVFKKPRKGTVR</sequence>
<protein>
    <recommendedName>
        <fullName evidence="2">DUF7924 domain-containing protein</fullName>
    </recommendedName>
</protein>
<dbReference type="PANTHER" id="PTHR42470">
    <property type="entry name" value="VAST DOMAIN-CONTAINING PROTEIN"/>
    <property type="match status" value="1"/>
</dbReference>
<name>A0AAN6K1X1_9PEZI</name>
<accession>A0AAN6K1X1</accession>
<feature type="domain" description="DUF7924" evidence="2">
    <location>
        <begin position="233"/>
        <end position="392"/>
    </location>
</feature>
<feature type="domain" description="DUF7924" evidence="2">
    <location>
        <begin position="192"/>
        <end position="231"/>
    </location>
</feature>
<keyword evidence="4" id="KW-1185">Reference proteome</keyword>
<evidence type="ECO:0000259" key="2">
    <source>
        <dbReference type="Pfam" id="PF25545"/>
    </source>
</evidence>
<proteinExistence type="predicted"/>
<dbReference type="AlphaFoldDB" id="A0AAN6K1X1"/>
<evidence type="ECO:0000313" key="3">
    <source>
        <dbReference type="EMBL" id="KAK0962294.1"/>
    </source>
</evidence>
<feature type="compositionally biased region" description="Low complexity" evidence="1">
    <location>
        <begin position="119"/>
        <end position="132"/>
    </location>
</feature>
<dbReference type="Pfam" id="PF25545">
    <property type="entry name" value="DUF7924"/>
    <property type="match status" value="2"/>
</dbReference>
<dbReference type="EMBL" id="JAUJLE010000296">
    <property type="protein sequence ID" value="KAK0962294.1"/>
    <property type="molecule type" value="Genomic_DNA"/>
</dbReference>
<reference evidence="3" key="1">
    <citation type="submission" date="2023-06" db="EMBL/GenBank/DDBJ databases">
        <title>Black Yeasts Isolated from many extreme environments.</title>
        <authorList>
            <person name="Coleine C."/>
            <person name="Stajich J.E."/>
            <person name="Selbmann L."/>
        </authorList>
    </citation>
    <scope>NUCLEOTIDE SEQUENCE</scope>
    <source>
        <strain evidence="3">CCFEE 5200</strain>
    </source>
</reference>
<feature type="region of interest" description="Disordered" evidence="1">
    <location>
        <begin position="107"/>
        <end position="139"/>
    </location>
</feature>
<comment type="caution">
    <text evidence="3">The sequence shown here is derived from an EMBL/GenBank/DDBJ whole genome shotgun (WGS) entry which is preliminary data.</text>
</comment>
<evidence type="ECO:0000256" key="1">
    <source>
        <dbReference type="SAM" id="MobiDB-lite"/>
    </source>
</evidence>